<name>A0A8T0KH23_PHAAN</name>
<dbReference type="GO" id="GO:0016020">
    <property type="term" value="C:membrane"/>
    <property type="evidence" value="ECO:0007669"/>
    <property type="project" value="UniProtKB-SubCell"/>
</dbReference>
<evidence type="ECO:0000256" key="8">
    <source>
        <dbReference type="SAM" id="Phobius"/>
    </source>
</evidence>
<dbReference type="EMBL" id="JABFOF010000004">
    <property type="protein sequence ID" value="KAG2398944.1"/>
    <property type="molecule type" value="Genomic_DNA"/>
</dbReference>
<evidence type="ECO:0000256" key="6">
    <source>
        <dbReference type="ARBA" id="ARBA00023136"/>
    </source>
</evidence>
<gene>
    <name evidence="10" type="ORF">HKW66_Vig0085750</name>
</gene>
<protein>
    <recommendedName>
        <fullName evidence="9">Amino acid transporter transmembrane domain-containing protein</fullName>
    </recommendedName>
</protein>
<keyword evidence="3 8" id="KW-0812">Transmembrane</keyword>
<evidence type="ECO:0000256" key="1">
    <source>
        <dbReference type="ARBA" id="ARBA00004370"/>
    </source>
</evidence>
<evidence type="ECO:0000256" key="3">
    <source>
        <dbReference type="ARBA" id="ARBA00022692"/>
    </source>
</evidence>
<evidence type="ECO:0000256" key="2">
    <source>
        <dbReference type="ARBA" id="ARBA00022448"/>
    </source>
</evidence>
<keyword evidence="6 8" id="KW-0472">Membrane</keyword>
<feature type="transmembrane region" description="Helical" evidence="8">
    <location>
        <begin position="97"/>
        <end position="117"/>
    </location>
</feature>
<reference evidence="10 11" key="1">
    <citation type="submission" date="2020-05" db="EMBL/GenBank/DDBJ databases">
        <title>Vigna angularis (adzuki bean) Var. LongXiaoDou No. 4 denovo assembly.</title>
        <authorList>
            <person name="Xiang H."/>
        </authorList>
    </citation>
    <scope>NUCLEOTIDE SEQUENCE [LARGE SCALE GENOMIC DNA]</scope>
    <source>
        <tissue evidence="10">Leaf</tissue>
    </source>
</reference>
<evidence type="ECO:0000313" key="10">
    <source>
        <dbReference type="EMBL" id="KAG2398944.1"/>
    </source>
</evidence>
<evidence type="ECO:0000256" key="5">
    <source>
        <dbReference type="ARBA" id="ARBA00022989"/>
    </source>
</evidence>
<evidence type="ECO:0000259" key="9">
    <source>
        <dbReference type="Pfam" id="PF01490"/>
    </source>
</evidence>
<keyword evidence="4" id="KW-0029">Amino-acid transport</keyword>
<evidence type="ECO:0000256" key="7">
    <source>
        <dbReference type="SAM" id="MobiDB-lite"/>
    </source>
</evidence>
<evidence type="ECO:0000313" key="11">
    <source>
        <dbReference type="Proteomes" id="UP000743370"/>
    </source>
</evidence>
<dbReference type="GO" id="GO:0006865">
    <property type="term" value="P:amino acid transport"/>
    <property type="evidence" value="ECO:0007669"/>
    <property type="project" value="UniProtKB-KW"/>
</dbReference>
<proteinExistence type="predicted"/>
<dbReference type="Proteomes" id="UP000743370">
    <property type="component" value="Unassembled WGS sequence"/>
</dbReference>
<dbReference type="InterPro" id="IPR013057">
    <property type="entry name" value="AA_transpt_TM"/>
</dbReference>
<feature type="region of interest" description="Disordered" evidence="7">
    <location>
        <begin position="1"/>
        <end position="20"/>
    </location>
</feature>
<organism evidence="10 11">
    <name type="scientific">Phaseolus angularis</name>
    <name type="common">Azuki bean</name>
    <name type="synonym">Vigna angularis</name>
    <dbReference type="NCBI Taxonomy" id="3914"/>
    <lineage>
        <taxon>Eukaryota</taxon>
        <taxon>Viridiplantae</taxon>
        <taxon>Streptophyta</taxon>
        <taxon>Embryophyta</taxon>
        <taxon>Tracheophyta</taxon>
        <taxon>Spermatophyta</taxon>
        <taxon>Magnoliopsida</taxon>
        <taxon>eudicotyledons</taxon>
        <taxon>Gunneridae</taxon>
        <taxon>Pentapetalae</taxon>
        <taxon>rosids</taxon>
        <taxon>fabids</taxon>
        <taxon>Fabales</taxon>
        <taxon>Fabaceae</taxon>
        <taxon>Papilionoideae</taxon>
        <taxon>50 kb inversion clade</taxon>
        <taxon>NPAAA clade</taxon>
        <taxon>indigoferoid/millettioid clade</taxon>
        <taxon>Phaseoleae</taxon>
        <taxon>Vigna</taxon>
    </lineage>
</organism>
<keyword evidence="5 8" id="KW-1133">Transmembrane helix</keyword>
<evidence type="ECO:0000256" key="4">
    <source>
        <dbReference type="ARBA" id="ARBA00022970"/>
    </source>
</evidence>
<keyword evidence="2" id="KW-0813">Transport</keyword>
<accession>A0A8T0KH23</accession>
<dbReference type="Pfam" id="PF01490">
    <property type="entry name" value="Aa_trans"/>
    <property type="match status" value="1"/>
</dbReference>
<feature type="domain" description="Amino acid transporter transmembrane" evidence="9">
    <location>
        <begin position="66"/>
        <end position="131"/>
    </location>
</feature>
<comment type="subcellular location">
    <subcellularLocation>
        <location evidence="1">Membrane</location>
    </subcellularLocation>
</comment>
<sequence>MDLTSRDPCAQPSFHNATISDSSKPFRHLISLHQKLVSPSRTGSRDYKFEKKRIFSAPCQTSDLPTVVVYAFEGRNDFVAGIREAKNKEKFCGVSDATMFLISLMFAAFAALGYFAFGEETQGVITINLGPCMISALV</sequence>
<comment type="caution">
    <text evidence="10">The sequence shown here is derived from an EMBL/GenBank/DDBJ whole genome shotgun (WGS) entry which is preliminary data.</text>
</comment>
<dbReference type="AlphaFoldDB" id="A0A8T0KH23"/>